<dbReference type="GO" id="GO:0004175">
    <property type="term" value="F:endopeptidase activity"/>
    <property type="evidence" value="ECO:0007669"/>
    <property type="project" value="UniProtKB-ARBA"/>
</dbReference>
<sequence>MENVKSNQSFKRVLMVLFIGIILASFGAVPYAKELLSQLPEDAVGIIPSDFVLGLLMVIQLSIFATLGLFISRKVNLGAPVLESIVTKKETNIKWSSFILSSIAIGFSIGSFLLLSDFIFYKLGSSLSFFASELPAWYKGLIGSFFGGIGEEIIYRLFFMSLLVWLINLVVRHKENTPKPWIIWVSMISAAILFALAHLPMTTSLASLTALVVIRAILLNSIAGIGFGLLYWKKGLLYAMIAHFFADITLHVIAVLIFG</sequence>
<feature type="transmembrane region" description="Helical" evidence="1">
    <location>
        <begin position="51"/>
        <end position="71"/>
    </location>
</feature>
<organism evidence="3 4">
    <name type="scientific">Anaeromonas frigoriresistens</name>
    <dbReference type="NCBI Taxonomy" id="2683708"/>
    <lineage>
        <taxon>Bacteria</taxon>
        <taxon>Bacillati</taxon>
        <taxon>Bacillota</taxon>
        <taxon>Tissierellia</taxon>
        <taxon>Tissierellales</taxon>
        <taxon>Thermohalobacteraceae</taxon>
        <taxon>Anaeromonas</taxon>
    </lineage>
</organism>
<evidence type="ECO:0000313" key="3">
    <source>
        <dbReference type="EMBL" id="MBS4539358.1"/>
    </source>
</evidence>
<keyword evidence="3" id="KW-0378">Hydrolase</keyword>
<feature type="transmembrane region" description="Helical" evidence="1">
    <location>
        <begin position="12"/>
        <end position="31"/>
    </location>
</feature>
<dbReference type="GO" id="GO:0008237">
    <property type="term" value="F:metallopeptidase activity"/>
    <property type="evidence" value="ECO:0007669"/>
    <property type="project" value="UniProtKB-KW"/>
</dbReference>
<comment type="caution">
    <text evidence="3">The sequence shown here is derived from an EMBL/GenBank/DDBJ whole genome shotgun (WGS) entry which is preliminary data.</text>
</comment>
<keyword evidence="1" id="KW-1133">Transmembrane helix</keyword>
<name>A0A942UUH9_9FIRM</name>
<dbReference type="AlphaFoldDB" id="A0A942UUH9"/>
<keyword evidence="1" id="KW-0812">Transmembrane</keyword>
<feature type="transmembrane region" description="Helical" evidence="1">
    <location>
        <begin position="237"/>
        <end position="258"/>
    </location>
</feature>
<feature type="transmembrane region" description="Helical" evidence="1">
    <location>
        <begin position="205"/>
        <end position="230"/>
    </location>
</feature>
<evidence type="ECO:0000259" key="2">
    <source>
        <dbReference type="Pfam" id="PF02517"/>
    </source>
</evidence>
<feature type="domain" description="CAAX prenyl protease 2/Lysostaphin resistance protein A-like" evidence="2">
    <location>
        <begin position="137"/>
        <end position="248"/>
    </location>
</feature>
<dbReference type="InterPro" id="IPR003675">
    <property type="entry name" value="Rce1/LyrA-like_dom"/>
</dbReference>
<feature type="transmembrane region" description="Helical" evidence="1">
    <location>
        <begin position="153"/>
        <end position="171"/>
    </location>
</feature>
<reference evidence="3" key="1">
    <citation type="submission" date="2019-12" db="EMBL/GenBank/DDBJ databases">
        <title>Clostridiaceae gen. nov. sp. nov., isolated from sediment in Xinjiang, China.</title>
        <authorList>
            <person name="Zhang R."/>
        </authorList>
    </citation>
    <scope>NUCLEOTIDE SEQUENCE</scope>
    <source>
        <strain evidence="3">D2Q-11</strain>
    </source>
</reference>
<keyword evidence="1" id="KW-0472">Membrane</keyword>
<keyword evidence="3" id="KW-0645">Protease</keyword>
<proteinExistence type="predicted"/>
<dbReference type="GO" id="GO:0080120">
    <property type="term" value="P:CAAX-box protein maturation"/>
    <property type="evidence" value="ECO:0007669"/>
    <property type="project" value="UniProtKB-ARBA"/>
</dbReference>
<dbReference type="Proteomes" id="UP000724672">
    <property type="component" value="Unassembled WGS sequence"/>
</dbReference>
<protein>
    <submittedName>
        <fullName evidence="3">CPBP family intramembrane metalloprotease</fullName>
    </submittedName>
</protein>
<keyword evidence="4" id="KW-1185">Reference proteome</keyword>
<dbReference type="Pfam" id="PF02517">
    <property type="entry name" value="Rce1-like"/>
    <property type="match status" value="1"/>
</dbReference>
<evidence type="ECO:0000313" key="4">
    <source>
        <dbReference type="Proteomes" id="UP000724672"/>
    </source>
</evidence>
<gene>
    <name evidence="3" type="ORF">GOQ27_12855</name>
</gene>
<feature type="transmembrane region" description="Helical" evidence="1">
    <location>
        <begin position="181"/>
        <end position="199"/>
    </location>
</feature>
<feature type="transmembrane region" description="Helical" evidence="1">
    <location>
        <begin position="98"/>
        <end position="121"/>
    </location>
</feature>
<keyword evidence="3" id="KW-0482">Metalloprotease</keyword>
<evidence type="ECO:0000256" key="1">
    <source>
        <dbReference type="SAM" id="Phobius"/>
    </source>
</evidence>
<accession>A0A942UUH9</accession>
<dbReference type="EMBL" id="WSFT01000048">
    <property type="protein sequence ID" value="MBS4539358.1"/>
    <property type="molecule type" value="Genomic_DNA"/>
</dbReference>